<keyword evidence="1" id="KW-0378">Hydrolase</keyword>
<name>A0A5M6D233_9BACT</name>
<dbReference type="SUPFAM" id="SSF53187">
    <property type="entry name" value="Zn-dependent exopeptidases"/>
    <property type="match status" value="1"/>
</dbReference>
<evidence type="ECO:0000313" key="2">
    <source>
        <dbReference type="Proteomes" id="UP000324479"/>
    </source>
</evidence>
<dbReference type="Proteomes" id="UP000324479">
    <property type="component" value="Unassembled WGS sequence"/>
</dbReference>
<dbReference type="GO" id="GO:0016787">
    <property type="term" value="F:hydrolase activity"/>
    <property type="evidence" value="ECO:0007669"/>
    <property type="project" value="UniProtKB-KW"/>
</dbReference>
<dbReference type="RefSeq" id="WP_150079029.1">
    <property type="nucleotide sequence ID" value="NZ_VWOX01000017.1"/>
</dbReference>
<keyword evidence="2" id="KW-1185">Reference proteome</keyword>
<protein>
    <submittedName>
        <fullName evidence="1">N-formylglutamate amidohydrolase</fullName>
    </submittedName>
</protein>
<accession>A0A5M6D233</accession>
<proteinExistence type="predicted"/>
<dbReference type="InterPro" id="IPR007709">
    <property type="entry name" value="N-FG_amidohydro"/>
</dbReference>
<gene>
    <name evidence="1" type="ORF">FYK55_23245</name>
</gene>
<dbReference type="Gene3D" id="3.40.630.40">
    <property type="entry name" value="Zn-dependent exopeptidases"/>
    <property type="match status" value="1"/>
</dbReference>
<dbReference type="Pfam" id="PF05013">
    <property type="entry name" value="FGase"/>
    <property type="match status" value="1"/>
</dbReference>
<organism evidence="1 2">
    <name type="scientific">Roseiconus nitratireducens</name>
    <dbReference type="NCBI Taxonomy" id="2605748"/>
    <lineage>
        <taxon>Bacteria</taxon>
        <taxon>Pseudomonadati</taxon>
        <taxon>Planctomycetota</taxon>
        <taxon>Planctomycetia</taxon>
        <taxon>Pirellulales</taxon>
        <taxon>Pirellulaceae</taxon>
        <taxon>Roseiconus</taxon>
    </lineage>
</organism>
<comment type="caution">
    <text evidence="1">The sequence shown here is derived from an EMBL/GenBank/DDBJ whole genome shotgun (WGS) entry which is preliminary data.</text>
</comment>
<sequence length="239" mass="26808">MAVLITCEAAGESLPHLMVGTASPLGPACSSEFGSVADRYGGEISQTLAEALHAPLIRNPFRHDVIDVSRSLRHPRLFGPSTKNLSPQQKQWLIETIHRPYRRQVQSAIKRITQQFTFAVHISVRTFAASVGGKPRRTDVGLLYDPARPNEVDFCLDWIDELYEISPYLKVRRNYPRRGTVDSLTKAMRARFPADCYLGIELWLNRAWAARRGRLRDEAINALCHSLQMTVGIPASEAA</sequence>
<dbReference type="AlphaFoldDB" id="A0A5M6D233"/>
<dbReference type="EMBL" id="VWOX01000017">
    <property type="protein sequence ID" value="KAA5539719.1"/>
    <property type="molecule type" value="Genomic_DNA"/>
</dbReference>
<evidence type="ECO:0000313" key="1">
    <source>
        <dbReference type="EMBL" id="KAA5539719.1"/>
    </source>
</evidence>
<reference evidence="1 2" key="1">
    <citation type="submission" date="2019-08" db="EMBL/GenBank/DDBJ databases">
        <authorList>
            <person name="Dhanesh K."/>
            <person name="Kumar G."/>
            <person name="Sasikala C."/>
            <person name="Venkata Ramana C."/>
        </authorList>
    </citation>
    <scope>NUCLEOTIDE SEQUENCE [LARGE SCALE GENOMIC DNA]</scope>
    <source>
        <strain evidence="1 2">JC645</strain>
    </source>
</reference>